<keyword evidence="8" id="KW-1185">Reference proteome</keyword>
<dbReference type="CDD" id="cd04453">
    <property type="entry name" value="S1_RNase_E"/>
    <property type="match status" value="1"/>
</dbReference>
<keyword evidence="2" id="KW-0479">Metal-binding</keyword>
<evidence type="ECO:0000313" key="8">
    <source>
        <dbReference type="Proteomes" id="UP000076623"/>
    </source>
</evidence>
<keyword evidence="4" id="KW-0460">Magnesium</keyword>
<dbReference type="OrthoDB" id="9804278at2"/>
<dbReference type="Pfam" id="PF00575">
    <property type="entry name" value="S1"/>
    <property type="match status" value="1"/>
</dbReference>
<keyword evidence="5" id="KW-0694">RNA-binding</keyword>
<dbReference type="EMBL" id="CP015378">
    <property type="protein sequence ID" value="ANC78026.1"/>
    <property type="molecule type" value="Genomic_DNA"/>
</dbReference>
<proteinExistence type="predicted"/>
<accession>A0A160IPJ0</accession>
<dbReference type="KEGG" id="fpn:ABE65_014970"/>
<dbReference type="InterPro" id="IPR004659">
    <property type="entry name" value="RNase_E/G"/>
</dbReference>
<dbReference type="SUPFAM" id="SSF50249">
    <property type="entry name" value="Nucleic acid-binding proteins"/>
    <property type="match status" value="1"/>
</dbReference>
<dbReference type="PROSITE" id="PS50126">
    <property type="entry name" value="S1"/>
    <property type="match status" value="1"/>
</dbReference>
<feature type="domain" description="S1 motif" evidence="6">
    <location>
        <begin position="38"/>
        <end position="117"/>
    </location>
</feature>
<evidence type="ECO:0000256" key="2">
    <source>
        <dbReference type="ARBA" id="ARBA00022723"/>
    </source>
</evidence>
<evidence type="ECO:0000256" key="1">
    <source>
        <dbReference type="ARBA" id="ARBA00001946"/>
    </source>
</evidence>
<dbReference type="AlphaFoldDB" id="A0A160IPJ0"/>
<dbReference type="RefSeq" id="WP_066396528.1">
    <property type="nucleotide sequence ID" value="NZ_CP015378.1"/>
</dbReference>
<evidence type="ECO:0000259" key="6">
    <source>
        <dbReference type="PROSITE" id="PS50126"/>
    </source>
</evidence>
<dbReference type="NCBIfam" id="TIGR00757">
    <property type="entry name" value="RNaseEG"/>
    <property type="match status" value="1"/>
</dbReference>
<dbReference type="SMART" id="SM00316">
    <property type="entry name" value="S1"/>
    <property type="match status" value="1"/>
</dbReference>
<dbReference type="GO" id="GO:0003723">
    <property type="term" value="F:RNA binding"/>
    <property type="evidence" value="ECO:0007669"/>
    <property type="project" value="UniProtKB-KW"/>
</dbReference>
<evidence type="ECO:0000256" key="5">
    <source>
        <dbReference type="ARBA" id="ARBA00022884"/>
    </source>
</evidence>
<dbReference type="InterPro" id="IPR003029">
    <property type="entry name" value="S1_domain"/>
</dbReference>
<keyword evidence="3" id="KW-0378">Hydrolase</keyword>
<dbReference type="InterPro" id="IPR012340">
    <property type="entry name" value="NA-bd_OB-fold"/>
</dbReference>
<dbReference type="Proteomes" id="UP000076623">
    <property type="component" value="Chromosome"/>
</dbReference>
<evidence type="ECO:0000256" key="4">
    <source>
        <dbReference type="ARBA" id="ARBA00022842"/>
    </source>
</evidence>
<name>A0A160IPJ0_9BACL</name>
<dbReference type="PANTHER" id="PTHR30001">
    <property type="entry name" value="RIBONUCLEASE"/>
    <property type="match status" value="1"/>
</dbReference>
<evidence type="ECO:0000256" key="3">
    <source>
        <dbReference type="ARBA" id="ARBA00022801"/>
    </source>
</evidence>
<dbReference type="GO" id="GO:0016787">
    <property type="term" value="F:hydrolase activity"/>
    <property type="evidence" value="ECO:0007669"/>
    <property type="project" value="UniProtKB-KW"/>
</dbReference>
<dbReference type="InterPro" id="IPR019307">
    <property type="entry name" value="RNA-bd_AU-1/RNase_E/G"/>
</dbReference>
<dbReference type="GO" id="GO:0005737">
    <property type="term" value="C:cytoplasm"/>
    <property type="evidence" value="ECO:0007669"/>
    <property type="project" value="TreeGrafter"/>
</dbReference>
<dbReference type="STRING" id="1221500.ABE65_014970"/>
<evidence type="ECO:0000313" key="7">
    <source>
        <dbReference type="EMBL" id="ANC78026.1"/>
    </source>
</evidence>
<sequence length="491" mass="56892">MQRVVINAIGMEKRTALMENEKLVECAVHRPTKSPLTGNIYKGKVQKVLPGMQAVFVEIGTSKNGFLHKDDLPAYQQLSREEQKKVSISNLIKEGESILVQVVKEETGDKGVKLTALISFTGHLLVYFPFTPHIGISKKIKESQRTKLQEWGDSIMGDNEGLIIRTGCEEFPEVEMNQELENLRRQLEEVQKSFDSKKAPALLVQPHFFYPLLERWLNQNVEEILVDDYDTYHQVKEYAASFQNPFKVKLYNEKEPLFRKLGIETDIEKTLSPLVWLKNGSSLYFNVTEALTVIDVNTGKFTGKKDRSKTVVETNKIAAKEIMKQLRLRNIAGMIVIDFITMQSNEDKEQINKILREALKNDPNTTILHGFTKMGLFEMTRKKERPSLLETLATKYDRHMMDGYILRPETFYYEMERILKEYTYEDDEALWIEVPRHYSDWLKKNPEKLKFLENQHGISVIVSTGSSNREMTVRQSGKIDEIRSRMLKDSH</sequence>
<organism evidence="7 8">
    <name type="scientific">Fictibacillus phosphorivorans</name>
    <dbReference type="NCBI Taxonomy" id="1221500"/>
    <lineage>
        <taxon>Bacteria</taxon>
        <taxon>Bacillati</taxon>
        <taxon>Bacillota</taxon>
        <taxon>Bacilli</taxon>
        <taxon>Bacillales</taxon>
        <taxon>Fictibacillaceae</taxon>
        <taxon>Fictibacillus</taxon>
    </lineage>
</organism>
<comment type="cofactor">
    <cofactor evidence="1">
        <name>Mg(2+)</name>
        <dbReference type="ChEBI" id="CHEBI:18420"/>
    </cofactor>
</comment>
<reference evidence="7 8" key="1">
    <citation type="submission" date="2016-04" db="EMBL/GenBank/DDBJ databases">
        <title>Complete genome sequence of Fictibacillus phosphorivorans G25-29, a strain toxic to nematodes.</title>
        <authorList>
            <person name="Zheng Z."/>
        </authorList>
    </citation>
    <scope>NUCLEOTIDE SEQUENCE [LARGE SCALE GENOMIC DNA]</scope>
    <source>
        <strain evidence="7 8">G25-29</strain>
    </source>
</reference>
<dbReference type="Gene3D" id="2.40.50.140">
    <property type="entry name" value="Nucleic acid-binding proteins"/>
    <property type="match status" value="1"/>
</dbReference>
<dbReference type="Pfam" id="PF10150">
    <property type="entry name" value="RNase_E_G"/>
    <property type="match status" value="1"/>
</dbReference>
<protein>
    <recommendedName>
        <fullName evidence="6">S1 motif domain-containing protein</fullName>
    </recommendedName>
</protein>
<dbReference type="PANTHER" id="PTHR30001:SF0">
    <property type="entry name" value="RIBONUCLEASE G"/>
    <property type="match status" value="1"/>
</dbReference>
<dbReference type="GO" id="GO:0004540">
    <property type="term" value="F:RNA nuclease activity"/>
    <property type="evidence" value="ECO:0007669"/>
    <property type="project" value="InterPro"/>
</dbReference>
<gene>
    <name evidence="7" type="ORF">ABE65_014970</name>
</gene>
<dbReference type="GO" id="GO:0006364">
    <property type="term" value="P:rRNA processing"/>
    <property type="evidence" value="ECO:0007669"/>
    <property type="project" value="TreeGrafter"/>
</dbReference>
<dbReference type="GO" id="GO:0046872">
    <property type="term" value="F:metal ion binding"/>
    <property type="evidence" value="ECO:0007669"/>
    <property type="project" value="UniProtKB-KW"/>
</dbReference>